<keyword evidence="2" id="KW-1185">Reference proteome</keyword>
<dbReference type="Proteomes" id="UP000675554">
    <property type="component" value="Unassembled WGS sequence"/>
</dbReference>
<comment type="caution">
    <text evidence="1">The sequence shown here is derived from an EMBL/GenBank/DDBJ whole genome shotgun (WGS) entry which is preliminary data.</text>
</comment>
<evidence type="ECO:0000313" key="1">
    <source>
        <dbReference type="EMBL" id="MBR7671638.1"/>
    </source>
</evidence>
<dbReference type="AlphaFoldDB" id="A0A8T4II75"/>
<sequence length="51" mass="5434">MGLYLRTLLAAEHQAPQETHSRPAVKSLISGLLLSGRTTPQLRAPAARALA</sequence>
<protein>
    <submittedName>
        <fullName evidence="1">Uncharacterized protein</fullName>
    </submittedName>
</protein>
<accession>A0A8T4II75</accession>
<organism evidence="1 2">
    <name type="scientific">Streptomyces daliensis</name>
    <dbReference type="NCBI Taxonomy" id="299421"/>
    <lineage>
        <taxon>Bacteria</taxon>
        <taxon>Bacillati</taxon>
        <taxon>Actinomycetota</taxon>
        <taxon>Actinomycetes</taxon>
        <taxon>Kitasatosporales</taxon>
        <taxon>Streptomycetaceae</taxon>
        <taxon>Streptomyces</taxon>
    </lineage>
</organism>
<reference evidence="1" key="1">
    <citation type="submission" date="2021-04" db="EMBL/GenBank/DDBJ databases">
        <title>Sequencing of actinobacteria type strains.</title>
        <authorList>
            <person name="Nguyen G.-S."/>
            <person name="Wentzel A."/>
        </authorList>
    </citation>
    <scope>NUCLEOTIDE SEQUENCE</scope>
    <source>
        <strain evidence="1">DSM 42095</strain>
    </source>
</reference>
<evidence type="ECO:0000313" key="2">
    <source>
        <dbReference type="Proteomes" id="UP000675554"/>
    </source>
</evidence>
<dbReference type="EMBL" id="JAGSMN010000020">
    <property type="protein sequence ID" value="MBR7671638.1"/>
    <property type="molecule type" value="Genomic_DNA"/>
</dbReference>
<gene>
    <name evidence="1" type="ORF">KDA82_01010</name>
</gene>
<proteinExistence type="predicted"/>
<name>A0A8T4II75_9ACTN</name>